<dbReference type="PANTHER" id="PTHR43384">
    <property type="entry name" value="SEPTUM SITE-DETERMINING PROTEIN MIND HOMOLOG, CHLOROPLASTIC-RELATED"/>
    <property type="match status" value="1"/>
</dbReference>
<evidence type="ECO:0000259" key="1">
    <source>
        <dbReference type="Pfam" id="PF13614"/>
    </source>
</evidence>
<sequence>MSTDFSFQKGKTAIRVVDFIAFVADRKTEQVLKSFVLEQAMPHAHVAIGGVDDAIAYLLKIERSPLFLLIDLHDSVMPLSDLGRLAEVCEPSVQVVALGERNDVGLFRSLLKLGVRDYLVKPLTVELLKRTVSTTEGKINPVVLTRAGKMIAFVGSRGGVGVTTIGLNLARHLAEDTHRRVAYVDLNVYGGAANSMLGIQSNNGLADALQNVHRLDPQYVERTLVAKGSRLFVLSAELDYNAPRPFKAGALGRVLELLCESFHYVMLDVGNRTDPLAGEAFDQASRAYVVADRSVYSTRETLRLLRYIEDRDNNPAASLLLNNPNFATAGKVQTVDFTAAVGRAVLYEVPFEAKAVSIAENLGEAIDEKAANGFNQTIKRIGSDLTGQHVAAEQTFLQKLGIRKR</sequence>
<dbReference type="Pfam" id="PF13614">
    <property type="entry name" value="AAA_31"/>
    <property type="match status" value="1"/>
</dbReference>
<accession>A0ABW8MS24</accession>
<dbReference type="InterPro" id="IPR027417">
    <property type="entry name" value="P-loop_NTPase"/>
</dbReference>
<reference evidence="2 3" key="2">
    <citation type="submission" date="2024-11" db="EMBL/GenBank/DDBJ databases">
        <title>Using genomics to understand microbial adaptation to soil warming.</title>
        <authorList>
            <person name="Deangelis K.M. PhD."/>
        </authorList>
    </citation>
    <scope>NUCLEOTIDE SEQUENCE [LARGE SCALE GENOMIC DNA]</scope>
    <source>
        <strain evidence="2 3">GAS97</strain>
    </source>
</reference>
<dbReference type="InterPro" id="IPR011006">
    <property type="entry name" value="CheY-like_superfamily"/>
</dbReference>
<dbReference type="InterPro" id="IPR050625">
    <property type="entry name" value="ParA/MinD_ATPase"/>
</dbReference>
<dbReference type="PANTHER" id="PTHR43384:SF13">
    <property type="entry name" value="SLR0110 PROTEIN"/>
    <property type="match status" value="1"/>
</dbReference>
<gene>
    <name evidence="2" type="ORF">ABH943_006550</name>
</gene>
<reference evidence="2 3" key="1">
    <citation type="submission" date="2024-10" db="EMBL/GenBank/DDBJ databases">
        <authorList>
            <person name="Deangelis K."/>
            <person name="Huntemann M."/>
            <person name="Clum A."/>
            <person name="Wang J."/>
            <person name="Palaniappan K."/>
            <person name="Ritter S."/>
            <person name="Chen I.-M."/>
            <person name="Stamatis D."/>
            <person name="Reddy T."/>
            <person name="O'Malley R."/>
            <person name="Daum C."/>
            <person name="Ng V."/>
            <person name="Ivanova N."/>
            <person name="Kyrpides N."/>
            <person name="Woyke T."/>
        </authorList>
    </citation>
    <scope>NUCLEOTIDE SEQUENCE [LARGE SCALE GENOMIC DNA]</scope>
    <source>
        <strain evidence="2 3">GAS97</strain>
    </source>
</reference>
<organism evidence="2 3">
    <name type="scientific">Caballeronia udeis</name>
    <dbReference type="NCBI Taxonomy" id="1232866"/>
    <lineage>
        <taxon>Bacteria</taxon>
        <taxon>Pseudomonadati</taxon>
        <taxon>Pseudomonadota</taxon>
        <taxon>Betaproteobacteria</taxon>
        <taxon>Burkholderiales</taxon>
        <taxon>Burkholderiaceae</taxon>
        <taxon>Caballeronia</taxon>
    </lineage>
</organism>
<evidence type="ECO:0000313" key="3">
    <source>
        <dbReference type="Proteomes" id="UP001620514"/>
    </source>
</evidence>
<dbReference type="Proteomes" id="UP001620514">
    <property type="component" value="Unassembled WGS sequence"/>
</dbReference>
<keyword evidence="3" id="KW-1185">Reference proteome</keyword>
<feature type="domain" description="AAA" evidence="1">
    <location>
        <begin position="149"/>
        <end position="310"/>
    </location>
</feature>
<dbReference type="InterPro" id="IPR025669">
    <property type="entry name" value="AAA_dom"/>
</dbReference>
<evidence type="ECO:0000313" key="2">
    <source>
        <dbReference type="EMBL" id="MFK4446518.1"/>
    </source>
</evidence>
<dbReference type="SUPFAM" id="SSF52540">
    <property type="entry name" value="P-loop containing nucleoside triphosphate hydrolases"/>
    <property type="match status" value="1"/>
</dbReference>
<dbReference type="SUPFAM" id="SSF52172">
    <property type="entry name" value="CheY-like"/>
    <property type="match status" value="1"/>
</dbReference>
<dbReference type="Gene3D" id="3.40.50.2300">
    <property type="match status" value="1"/>
</dbReference>
<proteinExistence type="predicted"/>
<comment type="caution">
    <text evidence="2">The sequence shown here is derived from an EMBL/GenBank/DDBJ whole genome shotgun (WGS) entry which is preliminary data.</text>
</comment>
<name>A0ABW8MS24_9BURK</name>
<dbReference type="RefSeq" id="WP_404611406.1">
    <property type="nucleotide sequence ID" value="NZ_JBIYDN010000026.1"/>
</dbReference>
<protein>
    <submittedName>
        <fullName evidence="2">Pilus assembly protein CpaE</fullName>
    </submittedName>
</protein>
<dbReference type="Gene3D" id="3.40.50.300">
    <property type="entry name" value="P-loop containing nucleotide triphosphate hydrolases"/>
    <property type="match status" value="1"/>
</dbReference>
<dbReference type="EMBL" id="JBIYDN010000026">
    <property type="protein sequence ID" value="MFK4446518.1"/>
    <property type="molecule type" value="Genomic_DNA"/>
</dbReference>